<name>S2EQX5_9ARCH</name>
<keyword evidence="2" id="KW-1185">Reference proteome</keyword>
<dbReference type="EMBL" id="AHJG01000007">
    <property type="protein sequence ID" value="EPA06852.1"/>
    <property type="molecule type" value="Genomic_DNA"/>
</dbReference>
<dbReference type="Proteomes" id="UP000014065">
    <property type="component" value="Unassembled WGS sequence"/>
</dbReference>
<evidence type="ECO:0000313" key="1">
    <source>
        <dbReference type="EMBL" id="EPA06852.1"/>
    </source>
</evidence>
<gene>
    <name evidence="1" type="ORF">BG20_I2476</name>
</gene>
<accession>S2EQX5</accession>
<evidence type="ECO:0000313" key="2">
    <source>
        <dbReference type="Proteomes" id="UP000014065"/>
    </source>
</evidence>
<protein>
    <submittedName>
        <fullName evidence="1">Uncharacterized protein</fullName>
    </submittedName>
</protein>
<proteinExistence type="predicted"/>
<sequence length="33" mass="3764">MGFITDNEPRPESNTTILTIVFLYVESDLDFVS</sequence>
<comment type="caution">
    <text evidence="1">The sequence shown here is derived from an EMBL/GenBank/DDBJ whole genome shotgun (WGS) entry which is preliminary data.</text>
</comment>
<reference evidence="1 2" key="1">
    <citation type="journal article" date="2012" name="J. Bacteriol.">
        <title>Genome Sequence of "Candidatus Nitrosoarchaeum limnia" BG20, a Low-Salinity Ammonia-Oxidizing Archaeon from the San Francisco Bay Estuary.</title>
        <authorList>
            <person name="Mosier A.C."/>
            <person name="Allen E.E."/>
            <person name="Kim M."/>
            <person name="Ferriera S."/>
            <person name="Francis C.A."/>
        </authorList>
    </citation>
    <scope>NUCLEOTIDE SEQUENCE [LARGE SCALE GENOMIC DNA]</scope>
    <source>
        <strain evidence="1 2">BG20</strain>
    </source>
</reference>
<dbReference type="AlphaFoldDB" id="S2EQX5"/>
<organism evidence="1 2">
    <name type="scientific">Candidatus Nitrosarchaeum limnium BG20</name>
    <dbReference type="NCBI Taxonomy" id="859192"/>
    <lineage>
        <taxon>Archaea</taxon>
        <taxon>Nitrososphaerota</taxon>
        <taxon>Nitrososphaeria</taxon>
        <taxon>Nitrosopumilales</taxon>
        <taxon>Nitrosopumilaceae</taxon>
        <taxon>Nitrosarchaeum</taxon>
    </lineage>
</organism>